<organism evidence="2 3">
    <name type="scientific">Blautia difficilis</name>
    <dbReference type="NCBI Taxonomy" id="2763027"/>
    <lineage>
        <taxon>Bacteria</taxon>
        <taxon>Bacillati</taxon>
        <taxon>Bacillota</taxon>
        <taxon>Clostridia</taxon>
        <taxon>Lachnospirales</taxon>
        <taxon>Lachnospiraceae</taxon>
        <taxon>Blautia</taxon>
    </lineage>
</organism>
<dbReference type="RefSeq" id="WP_186995438.1">
    <property type="nucleotide sequence ID" value="NZ_JACOQG010000028.1"/>
</dbReference>
<comment type="caution">
    <text evidence="2">The sequence shown here is derived from an EMBL/GenBank/DDBJ whole genome shotgun (WGS) entry which is preliminary data.</text>
</comment>
<proteinExistence type="predicted"/>
<reference evidence="2 3" key="1">
    <citation type="submission" date="2020-08" db="EMBL/GenBank/DDBJ databases">
        <title>Genome public.</title>
        <authorList>
            <person name="Liu C."/>
            <person name="Sun Q."/>
        </authorList>
    </citation>
    <scope>NUCLEOTIDE SEQUENCE [LARGE SCALE GENOMIC DNA]</scope>
    <source>
        <strain evidence="2 3">M29</strain>
    </source>
</reference>
<keyword evidence="3" id="KW-1185">Reference proteome</keyword>
<name>A0ABR7IL35_9FIRM</name>
<keyword evidence="1" id="KW-1133">Transmembrane helix</keyword>
<dbReference type="Proteomes" id="UP000649826">
    <property type="component" value="Unassembled WGS sequence"/>
</dbReference>
<keyword evidence="1" id="KW-0812">Transmembrane</keyword>
<keyword evidence="1" id="KW-0472">Membrane</keyword>
<evidence type="ECO:0000256" key="1">
    <source>
        <dbReference type="SAM" id="Phobius"/>
    </source>
</evidence>
<dbReference type="EMBL" id="JACOQG010000028">
    <property type="protein sequence ID" value="MBC5780735.1"/>
    <property type="molecule type" value="Genomic_DNA"/>
</dbReference>
<evidence type="ECO:0000313" key="2">
    <source>
        <dbReference type="EMBL" id="MBC5780735.1"/>
    </source>
</evidence>
<evidence type="ECO:0000313" key="3">
    <source>
        <dbReference type="Proteomes" id="UP000649826"/>
    </source>
</evidence>
<accession>A0ABR7IL35</accession>
<protein>
    <recommendedName>
        <fullName evidence="4">Diguanylate cyclase</fullName>
    </recommendedName>
</protein>
<feature type="transmembrane region" description="Helical" evidence="1">
    <location>
        <begin position="67"/>
        <end position="91"/>
    </location>
</feature>
<gene>
    <name evidence="2" type="ORF">H8Z82_13940</name>
</gene>
<sequence>MKNRLSQLCDCPPAMEESGNRKQLIYSETVAVVVGILCILFLRKAIFKELYLQGIDVSESLHQNITAFLLQTLVALLALFSVVSVLIQWIAAAWSGTKVGTLSISSGCAFAGDHPDFSVEQLTKAADLSMYAQKQEYYRAKKLSSGTPVPSGNGERS</sequence>
<feature type="transmembrane region" description="Helical" evidence="1">
    <location>
        <begin position="24"/>
        <end position="46"/>
    </location>
</feature>
<evidence type="ECO:0008006" key="4">
    <source>
        <dbReference type="Google" id="ProtNLM"/>
    </source>
</evidence>